<evidence type="ECO:0000313" key="2">
    <source>
        <dbReference type="EMBL" id="EGF98833.1"/>
    </source>
</evidence>
<dbReference type="AlphaFoldDB" id="F4S912"/>
<protein>
    <submittedName>
        <fullName evidence="2">Uncharacterized protein</fullName>
    </submittedName>
</protein>
<keyword evidence="3" id="KW-1185">Reference proteome</keyword>
<dbReference type="EMBL" id="GL883168">
    <property type="protein sequence ID" value="EGF98833.1"/>
    <property type="molecule type" value="Genomic_DNA"/>
</dbReference>
<dbReference type="VEuPathDB" id="FungiDB:MELLADRAFT_95073"/>
<accession>F4S912</accession>
<sequence>MAERSHPPNPYFELVSTDPSNPQWKCLVCVEHMGNFGPHSKTKPHLDAVARYEAGLAGENKMISGLNEDETPAINTPTPQDNLFDKDGPQSNTSDGPPLPPPCFRTFCLAEENQPGNSDTSDMDQINLNKLLEATHAMDANEWGPNEPERDEALLEADLRNSPLQDTSGWYPFKKKEPA</sequence>
<dbReference type="KEGG" id="mlr:MELLADRAFT_95073"/>
<reference evidence="3" key="1">
    <citation type="journal article" date="2011" name="Proc. Natl. Acad. Sci. U.S.A.">
        <title>Obligate biotrophy features unraveled by the genomic analysis of rust fungi.</title>
        <authorList>
            <person name="Duplessis S."/>
            <person name="Cuomo C.A."/>
            <person name="Lin Y.-C."/>
            <person name="Aerts A."/>
            <person name="Tisserant E."/>
            <person name="Veneault-Fourrey C."/>
            <person name="Joly D.L."/>
            <person name="Hacquard S."/>
            <person name="Amselem J."/>
            <person name="Cantarel B.L."/>
            <person name="Chiu R."/>
            <person name="Coutinho P.M."/>
            <person name="Feau N."/>
            <person name="Field M."/>
            <person name="Frey P."/>
            <person name="Gelhaye E."/>
            <person name="Goldberg J."/>
            <person name="Grabherr M.G."/>
            <person name="Kodira C.D."/>
            <person name="Kohler A."/>
            <person name="Kuees U."/>
            <person name="Lindquist E.A."/>
            <person name="Lucas S.M."/>
            <person name="Mago R."/>
            <person name="Mauceli E."/>
            <person name="Morin E."/>
            <person name="Murat C."/>
            <person name="Pangilinan J.L."/>
            <person name="Park R."/>
            <person name="Pearson M."/>
            <person name="Quesneville H."/>
            <person name="Rouhier N."/>
            <person name="Sakthikumar S."/>
            <person name="Salamov A.A."/>
            <person name="Schmutz J."/>
            <person name="Selles B."/>
            <person name="Shapiro H."/>
            <person name="Tanguay P."/>
            <person name="Tuskan G.A."/>
            <person name="Henrissat B."/>
            <person name="Van de Peer Y."/>
            <person name="Rouze P."/>
            <person name="Ellis J.G."/>
            <person name="Dodds P.N."/>
            <person name="Schein J.E."/>
            <person name="Zhong S."/>
            <person name="Hamelin R.C."/>
            <person name="Grigoriev I.V."/>
            <person name="Szabo L.J."/>
            <person name="Martin F."/>
        </authorList>
    </citation>
    <scope>NUCLEOTIDE SEQUENCE [LARGE SCALE GENOMIC DNA]</scope>
    <source>
        <strain evidence="3">98AG31 / pathotype 3-4-7</strain>
    </source>
</reference>
<proteinExistence type="predicted"/>
<dbReference type="Proteomes" id="UP000001072">
    <property type="component" value="Unassembled WGS sequence"/>
</dbReference>
<dbReference type="OrthoDB" id="10506860at2759"/>
<organism evidence="3">
    <name type="scientific">Melampsora larici-populina (strain 98AG31 / pathotype 3-4-7)</name>
    <name type="common">Poplar leaf rust fungus</name>
    <dbReference type="NCBI Taxonomy" id="747676"/>
    <lineage>
        <taxon>Eukaryota</taxon>
        <taxon>Fungi</taxon>
        <taxon>Dikarya</taxon>
        <taxon>Basidiomycota</taxon>
        <taxon>Pucciniomycotina</taxon>
        <taxon>Pucciniomycetes</taxon>
        <taxon>Pucciniales</taxon>
        <taxon>Melampsoraceae</taxon>
        <taxon>Melampsora</taxon>
    </lineage>
</organism>
<evidence type="ECO:0000256" key="1">
    <source>
        <dbReference type="SAM" id="MobiDB-lite"/>
    </source>
</evidence>
<gene>
    <name evidence="2" type="ORF">MELLADRAFT_95073</name>
</gene>
<dbReference type="RefSeq" id="XP_007417876.1">
    <property type="nucleotide sequence ID" value="XM_007417814.1"/>
</dbReference>
<evidence type="ECO:0000313" key="3">
    <source>
        <dbReference type="Proteomes" id="UP000001072"/>
    </source>
</evidence>
<feature type="region of interest" description="Disordered" evidence="1">
    <location>
        <begin position="67"/>
        <end position="103"/>
    </location>
</feature>
<dbReference type="InParanoid" id="F4S912"/>
<dbReference type="GeneID" id="18937118"/>
<dbReference type="HOGENOM" id="CLU_091779_0_0_1"/>
<name>F4S912_MELLP</name>
<feature type="region of interest" description="Disordered" evidence="1">
    <location>
        <begin position="160"/>
        <end position="179"/>
    </location>
</feature>